<feature type="region of interest" description="Disordered" evidence="1">
    <location>
        <begin position="229"/>
        <end position="276"/>
    </location>
</feature>
<dbReference type="InterPro" id="IPR019956">
    <property type="entry name" value="Ubiquitin_dom"/>
</dbReference>
<evidence type="ECO:0000259" key="2">
    <source>
        <dbReference type="PROSITE" id="PS50053"/>
    </source>
</evidence>
<organism evidence="3 4">
    <name type="scientific">Prorocentrum cordatum</name>
    <dbReference type="NCBI Taxonomy" id="2364126"/>
    <lineage>
        <taxon>Eukaryota</taxon>
        <taxon>Sar</taxon>
        <taxon>Alveolata</taxon>
        <taxon>Dinophyceae</taxon>
        <taxon>Prorocentrales</taxon>
        <taxon>Prorocentraceae</taxon>
        <taxon>Prorocentrum</taxon>
    </lineage>
</organism>
<comment type="caution">
    <text evidence="3">The sequence shown here is derived from an EMBL/GenBank/DDBJ whole genome shotgun (WGS) entry which is preliminary data.</text>
</comment>
<dbReference type="InterPro" id="IPR019954">
    <property type="entry name" value="Ubiquitin_CS"/>
</dbReference>
<dbReference type="InterPro" id="IPR050158">
    <property type="entry name" value="Ubiquitin_ubiquitin-like"/>
</dbReference>
<feature type="compositionally biased region" description="Low complexity" evidence="1">
    <location>
        <begin position="263"/>
        <end position="276"/>
    </location>
</feature>
<evidence type="ECO:0000313" key="4">
    <source>
        <dbReference type="Proteomes" id="UP001189429"/>
    </source>
</evidence>
<feature type="domain" description="Ubiquitin-like" evidence="2">
    <location>
        <begin position="94"/>
        <end position="169"/>
    </location>
</feature>
<name>A0ABN9SMW9_9DINO</name>
<feature type="compositionally biased region" description="Basic and acidic residues" evidence="1">
    <location>
        <begin position="240"/>
        <end position="258"/>
    </location>
</feature>
<dbReference type="PANTHER" id="PTHR10666">
    <property type="entry name" value="UBIQUITIN"/>
    <property type="match status" value="1"/>
</dbReference>
<dbReference type="PROSITE" id="PS50053">
    <property type="entry name" value="UBIQUITIN_2"/>
    <property type="match status" value="3"/>
</dbReference>
<feature type="domain" description="Ubiquitin-like" evidence="2">
    <location>
        <begin position="1"/>
        <end position="39"/>
    </location>
</feature>
<dbReference type="Pfam" id="PF00240">
    <property type="entry name" value="ubiquitin"/>
    <property type="match status" value="3"/>
</dbReference>
<dbReference type="SUPFAM" id="SSF54236">
    <property type="entry name" value="Ubiquitin-like"/>
    <property type="match status" value="3"/>
</dbReference>
<keyword evidence="4" id="KW-1185">Reference proteome</keyword>
<gene>
    <name evidence="3" type="ORF">PCOR1329_LOCUS30965</name>
</gene>
<feature type="domain" description="Ubiquitin-like" evidence="2">
    <location>
        <begin position="317"/>
        <end position="393"/>
    </location>
</feature>
<sequence>MQQQRLIYTERQLEDERSVHDYNIQQGSTLHLLLRLRGGPGSHDQAMLPPVGALAADDTGLTQNAASLDISDSSIDVDENPHGIPQPVPIALAAAICLKVLTGKTIMLKVEAGCTICDTKRAIQDTESTTPDQHRLFFGSEQLEGNRTLTDYTVQRYATIHLVLHLRGGGPATPPTGGPAFVAPLDTYDYGGRPVEVGPDMHIYVMTPTGKMQMQSVSGMIMDTDHQRISNGASSAGANGRDDSHGKHDDNIDNHDAHGSVYDSSADASSAAPADDTPVARTHCLGIDSAGGDVLESACTLGAAAKQQSTSKDNMIGQIYVKTVSGTTITTDELEPTDTISYIKVKVQDKEGVPPHQQRLIFAGHQLEDTLTMKDYNIEKEATLHMVFYLRGGGPSTLLTGRGVAAGAPEPSPAQDLEDTMQVDAGSFNRDASHGGISLQLAGGWGEWCTETVMANLEYIQVGYALPENAGTVDCWALLGVPSIAGPIPTIELVEDRARRLCMLLEVAGGLPSWPPVDKRAASEALSRAEEARKECLIKLPQLARDRARSKTFVASRFLEPPIALKTFLIEQATSNGIACVSALWLSDLRSGGMPGSTGRLEAQAARDLSEQLAKGKDRATPVLQPHTGRGALVRAPRQTEHLHRMMAGIEHVLAKSNLEVEIFLAREREPLPVRGGARLMGDLWQQGRALTTRWDHLIAGEIHLLEPSTTIASISDAPVTLTRAFSVFRIARSGGTAKNRFVSWKPARVTEGGFNVIWVDCADTEHMKTRRALAQLGDRAVVRWEGPLRSSGFTSGGERIQLKGYIPEARASELEACMFVKGAALSTPLARAFVGRRPLLSDPGARVVEGSSPFALKELRELIEDIVLISPSAALAHATASQTDWVAALSRLIRGQPCRATMQVRWRRSHGGRTWAKPSVLDTVARGAARQARRGGDQGQDGQALIHLRCPLGADPPALLRRFMEKVGEKMGLDFAEVAGGEPLSHHSWMATLSSRGGPSGDVEVCLQNIDDATKLQQQIDGEVILANGAYVPAQVHSDALAAATFRRHGRRP</sequence>
<reference evidence="3" key="1">
    <citation type="submission" date="2023-10" db="EMBL/GenBank/DDBJ databases">
        <authorList>
            <person name="Chen Y."/>
            <person name="Shah S."/>
            <person name="Dougan E. K."/>
            <person name="Thang M."/>
            <person name="Chan C."/>
        </authorList>
    </citation>
    <scope>NUCLEOTIDE SEQUENCE [LARGE SCALE GENOMIC DNA]</scope>
</reference>
<evidence type="ECO:0000313" key="3">
    <source>
        <dbReference type="EMBL" id="CAK0833193.1"/>
    </source>
</evidence>
<proteinExistence type="predicted"/>
<dbReference type="Gene3D" id="3.10.20.90">
    <property type="entry name" value="Phosphatidylinositol 3-kinase Catalytic Subunit, Chain A, domain 1"/>
    <property type="match status" value="3"/>
</dbReference>
<dbReference type="InterPro" id="IPR000626">
    <property type="entry name" value="Ubiquitin-like_dom"/>
</dbReference>
<accession>A0ABN9SMW9</accession>
<dbReference type="PRINTS" id="PR00348">
    <property type="entry name" value="UBIQUITIN"/>
</dbReference>
<dbReference type="Proteomes" id="UP001189429">
    <property type="component" value="Unassembled WGS sequence"/>
</dbReference>
<evidence type="ECO:0000256" key="1">
    <source>
        <dbReference type="SAM" id="MobiDB-lite"/>
    </source>
</evidence>
<dbReference type="SMART" id="SM00213">
    <property type="entry name" value="UBQ"/>
    <property type="match status" value="2"/>
</dbReference>
<dbReference type="PROSITE" id="PS00299">
    <property type="entry name" value="UBIQUITIN_1"/>
    <property type="match status" value="1"/>
</dbReference>
<protein>
    <recommendedName>
        <fullName evidence="2">Ubiquitin-like domain-containing protein</fullName>
    </recommendedName>
</protein>
<dbReference type="EMBL" id="CAUYUJ010012069">
    <property type="protein sequence ID" value="CAK0833193.1"/>
    <property type="molecule type" value="Genomic_DNA"/>
</dbReference>
<dbReference type="InterPro" id="IPR029071">
    <property type="entry name" value="Ubiquitin-like_domsf"/>
</dbReference>